<name>A0AAD6Y713_9AGAR</name>
<feature type="region of interest" description="Disordered" evidence="1">
    <location>
        <begin position="27"/>
        <end position="226"/>
    </location>
</feature>
<evidence type="ECO:0000313" key="3">
    <source>
        <dbReference type="Proteomes" id="UP001219525"/>
    </source>
</evidence>
<feature type="compositionally biased region" description="Acidic residues" evidence="1">
    <location>
        <begin position="85"/>
        <end position="112"/>
    </location>
</feature>
<proteinExistence type="predicted"/>
<sequence>MADARQTAAAEKLRALKKQADAIARVADIEDKQRREDEGARKKRTEVKHRKDERRLTPPVSQLGTPFKLLRRDSRAKYELPGEAVNEEPDGAGDSGGDGDLEDEDEDEQPEDEPPKKKKKSIKPTRQDVAAVRETVDRSGTPVTADGVKRKDPDDIDDRAHKKTKALKKSGLAKASKSSASTATSRCSVVETPEDDSMARYGGPALDDDDSEIVEHPKNRKSKYGMPAKDGLVKVVPVLKPLTKKAQRGDSRKWKLSHLPEGTAERFTNDVVPLMRERLGTLKPWEGLTVEQVQLIVDRVYGAGTHEVTAAGAWFGLVAYRSTDYRSGFVAQAQKAMEMLVSSQQGEDSDAADSDADVEVDNDSDADDTGASSKKFDFKTPDGVARFVKWAVTKPQDSDAKPQDKHTSPLHWKQWGDGEDKKGFLCSFLILYTFAHHLDTVNLIPLQYDRLEERACGALLLAMQAVEHTLGMWTSGECKTEKGRGAQFSADNWGDVRERRQDKKIHITPRATRFWKQIKERWSDERWGEVLSGAKEWMENKSWLGRATPSAASSDAGDLEEVMDEDVDLVVISD</sequence>
<protein>
    <submittedName>
        <fullName evidence="2">Uncharacterized protein</fullName>
    </submittedName>
</protein>
<feature type="region of interest" description="Disordered" evidence="1">
    <location>
        <begin position="341"/>
        <end position="377"/>
    </location>
</feature>
<accession>A0AAD6Y713</accession>
<evidence type="ECO:0000256" key="1">
    <source>
        <dbReference type="SAM" id="MobiDB-lite"/>
    </source>
</evidence>
<comment type="caution">
    <text evidence="2">The sequence shown here is derived from an EMBL/GenBank/DDBJ whole genome shotgun (WGS) entry which is preliminary data.</text>
</comment>
<reference evidence="2" key="1">
    <citation type="submission" date="2023-03" db="EMBL/GenBank/DDBJ databases">
        <title>Massive genome expansion in bonnet fungi (Mycena s.s.) driven by repeated elements and novel gene families across ecological guilds.</title>
        <authorList>
            <consortium name="Lawrence Berkeley National Laboratory"/>
            <person name="Harder C.B."/>
            <person name="Miyauchi S."/>
            <person name="Viragh M."/>
            <person name="Kuo A."/>
            <person name="Thoen E."/>
            <person name="Andreopoulos B."/>
            <person name="Lu D."/>
            <person name="Skrede I."/>
            <person name="Drula E."/>
            <person name="Henrissat B."/>
            <person name="Morin E."/>
            <person name="Kohler A."/>
            <person name="Barry K."/>
            <person name="LaButti K."/>
            <person name="Morin E."/>
            <person name="Salamov A."/>
            <person name="Lipzen A."/>
            <person name="Mereny Z."/>
            <person name="Hegedus B."/>
            <person name="Baldrian P."/>
            <person name="Stursova M."/>
            <person name="Weitz H."/>
            <person name="Taylor A."/>
            <person name="Grigoriev I.V."/>
            <person name="Nagy L.G."/>
            <person name="Martin F."/>
            <person name="Kauserud H."/>
        </authorList>
    </citation>
    <scope>NUCLEOTIDE SEQUENCE</scope>
    <source>
        <strain evidence="2">9144</strain>
    </source>
</reference>
<feature type="compositionally biased region" description="Basic and acidic residues" evidence="1">
    <location>
        <begin position="27"/>
        <end position="40"/>
    </location>
</feature>
<keyword evidence="3" id="KW-1185">Reference proteome</keyword>
<dbReference type="Proteomes" id="UP001219525">
    <property type="component" value="Unassembled WGS sequence"/>
</dbReference>
<organism evidence="2 3">
    <name type="scientific">Mycena pura</name>
    <dbReference type="NCBI Taxonomy" id="153505"/>
    <lineage>
        <taxon>Eukaryota</taxon>
        <taxon>Fungi</taxon>
        <taxon>Dikarya</taxon>
        <taxon>Basidiomycota</taxon>
        <taxon>Agaricomycotina</taxon>
        <taxon>Agaricomycetes</taxon>
        <taxon>Agaricomycetidae</taxon>
        <taxon>Agaricales</taxon>
        <taxon>Marasmiineae</taxon>
        <taxon>Mycenaceae</taxon>
        <taxon>Mycena</taxon>
    </lineage>
</organism>
<feature type="compositionally biased region" description="Acidic residues" evidence="1">
    <location>
        <begin position="347"/>
        <end position="368"/>
    </location>
</feature>
<evidence type="ECO:0000313" key="2">
    <source>
        <dbReference type="EMBL" id="KAJ7194143.1"/>
    </source>
</evidence>
<dbReference type="AlphaFoldDB" id="A0AAD6Y713"/>
<feature type="compositionally biased region" description="Low complexity" evidence="1">
    <location>
        <begin position="169"/>
        <end position="185"/>
    </location>
</feature>
<gene>
    <name evidence="2" type="ORF">GGX14DRAFT_576630</name>
</gene>
<dbReference type="EMBL" id="JARJCW010000101">
    <property type="protein sequence ID" value="KAJ7194143.1"/>
    <property type="molecule type" value="Genomic_DNA"/>
</dbReference>
<feature type="compositionally biased region" description="Basic and acidic residues" evidence="1">
    <location>
        <begin position="70"/>
        <end position="80"/>
    </location>
</feature>